<dbReference type="AlphaFoldDB" id="A0AA39HIL8"/>
<protein>
    <submittedName>
        <fullName evidence="1">Uncharacterized protein</fullName>
    </submittedName>
</protein>
<dbReference type="Proteomes" id="UP001175271">
    <property type="component" value="Unassembled WGS sequence"/>
</dbReference>
<dbReference type="EMBL" id="JAUCMV010000004">
    <property type="protein sequence ID" value="KAK0406567.1"/>
    <property type="molecule type" value="Genomic_DNA"/>
</dbReference>
<reference evidence="1" key="1">
    <citation type="submission" date="2023-06" db="EMBL/GenBank/DDBJ databases">
        <title>Genomic analysis of the entomopathogenic nematode Steinernema hermaphroditum.</title>
        <authorList>
            <person name="Schwarz E.M."/>
            <person name="Heppert J.K."/>
            <person name="Baniya A."/>
            <person name="Schwartz H.T."/>
            <person name="Tan C.-H."/>
            <person name="Antoshechkin I."/>
            <person name="Sternberg P.W."/>
            <person name="Goodrich-Blair H."/>
            <person name="Dillman A.R."/>
        </authorList>
    </citation>
    <scope>NUCLEOTIDE SEQUENCE</scope>
    <source>
        <strain evidence="1">PS9179</strain>
        <tissue evidence="1">Whole animal</tissue>
    </source>
</reference>
<name>A0AA39HIL8_9BILA</name>
<evidence type="ECO:0000313" key="1">
    <source>
        <dbReference type="EMBL" id="KAK0406567.1"/>
    </source>
</evidence>
<keyword evidence="2" id="KW-1185">Reference proteome</keyword>
<sequence length="99" mass="10598">MASLLSFSSLSIVSGRIASSEIWKCLTWSFSSGPSSALQLCSLKPYIRSLQPMNLHNYNARGAASPYSASAAIRGEAMFARATMYSSQPLSLPLSSLDC</sequence>
<organism evidence="1 2">
    <name type="scientific">Steinernema hermaphroditum</name>
    <dbReference type="NCBI Taxonomy" id="289476"/>
    <lineage>
        <taxon>Eukaryota</taxon>
        <taxon>Metazoa</taxon>
        <taxon>Ecdysozoa</taxon>
        <taxon>Nematoda</taxon>
        <taxon>Chromadorea</taxon>
        <taxon>Rhabditida</taxon>
        <taxon>Tylenchina</taxon>
        <taxon>Panagrolaimomorpha</taxon>
        <taxon>Strongyloidoidea</taxon>
        <taxon>Steinernematidae</taxon>
        <taxon>Steinernema</taxon>
    </lineage>
</organism>
<comment type="caution">
    <text evidence="1">The sequence shown here is derived from an EMBL/GenBank/DDBJ whole genome shotgun (WGS) entry which is preliminary data.</text>
</comment>
<gene>
    <name evidence="1" type="ORF">QR680_018654</name>
</gene>
<proteinExistence type="predicted"/>
<accession>A0AA39HIL8</accession>
<evidence type="ECO:0000313" key="2">
    <source>
        <dbReference type="Proteomes" id="UP001175271"/>
    </source>
</evidence>